<keyword evidence="4" id="KW-1185">Reference proteome</keyword>
<dbReference type="NCBIfam" id="NF045496">
    <property type="entry name" value="FormamaseFmdA"/>
    <property type="match status" value="1"/>
</dbReference>
<feature type="transmembrane region" description="Helical" evidence="2">
    <location>
        <begin position="110"/>
        <end position="128"/>
    </location>
</feature>
<evidence type="ECO:0000256" key="1">
    <source>
        <dbReference type="SAM" id="MobiDB-lite"/>
    </source>
</evidence>
<feature type="transmembrane region" description="Helical" evidence="2">
    <location>
        <begin position="195"/>
        <end position="214"/>
    </location>
</feature>
<proteinExistence type="predicted"/>
<organism evidence="3 4">
    <name type="scientific">Parachaetomium inaequale</name>
    <dbReference type="NCBI Taxonomy" id="2588326"/>
    <lineage>
        <taxon>Eukaryota</taxon>
        <taxon>Fungi</taxon>
        <taxon>Dikarya</taxon>
        <taxon>Ascomycota</taxon>
        <taxon>Pezizomycotina</taxon>
        <taxon>Sordariomycetes</taxon>
        <taxon>Sordariomycetidae</taxon>
        <taxon>Sordariales</taxon>
        <taxon>Chaetomiaceae</taxon>
        <taxon>Parachaetomium</taxon>
    </lineage>
</organism>
<dbReference type="PANTHER" id="PTHR38421">
    <property type="entry name" value="TRANSMEMBRANE PROTEIN USGS"/>
    <property type="match status" value="1"/>
</dbReference>
<dbReference type="InterPro" id="IPR004304">
    <property type="entry name" value="FmdA_AmdA"/>
</dbReference>
<dbReference type="Gene3D" id="2.60.120.580">
    <property type="entry name" value="Acetamidase/Formamidase-like domains"/>
    <property type="match status" value="1"/>
</dbReference>
<feature type="transmembrane region" description="Helical" evidence="2">
    <location>
        <begin position="220"/>
        <end position="241"/>
    </location>
</feature>
<dbReference type="SUPFAM" id="SSF141130">
    <property type="entry name" value="Acetamidase/Formamidase-like"/>
    <property type="match status" value="1"/>
</dbReference>
<dbReference type="InterPro" id="IPR054833">
    <property type="entry name" value="FormamaseFmdA"/>
</dbReference>
<feature type="region of interest" description="Disordered" evidence="1">
    <location>
        <begin position="361"/>
        <end position="392"/>
    </location>
</feature>
<evidence type="ECO:0000256" key="2">
    <source>
        <dbReference type="SAM" id="Phobius"/>
    </source>
</evidence>
<feature type="compositionally biased region" description="Basic and acidic residues" evidence="1">
    <location>
        <begin position="361"/>
        <end position="375"/>
    </location>
</feature>
<dbReference type="EMBL" id="MU854616">
    <property type="protein sequence ID" value="KAK4032380.1"/>
    <property type="molecule type" value="Genomic_DNA"/>
</dbReference>
<dbReference type="AlphaFoldDB" id="A0AAN6P683"/>
<gene>
    <name evidence="3" type="ORF">C8A01DRAFT_50811</name>
</gene>
<comment type="caution">
    <text evidence="3">The sequence shown here is derived from an EMBL/GenBank/DDBJ whole genome shotgun (WGS) entry which is preliminary data.</text>
</comment>
<protein>
    <submittedName>
        <fullName evidence="3">Formamidase</fullName>
    </submittedName>
</protein>
<dbReference type="PANTHER" id="PTHR38421:SF1">
    <property type="entry name" value="TRANSMEMBRANE PROTEIN"/>
    <property type="match status" value="1"/>
</dbReference>
<sequence>MADQRPHIDKAKLKRHFDVSHFDVNAIIRGIQLTLVGAHRALQNPEIFTSQHYKQAAIAVAAGIAIRLLIAFPIFGIKVLLWFLSLIFPLDRVSWDDSLVSGLSFIEEHVLQAPLFFMSLMRYVTPTLDDLFMSSLRWVDHTYALKHKHDADPSRLRPMYYPPLRLYRATDGRTHSASTAESVTLFLYRFARRGALSLAVFGASYLPYVGRLVLPAASFWTFNRAVGLGPASVIFGGGVLLPRRYLVIFLQSYFASRSLVRELLEPYFARIKFTPEEKRKWFRSREGLLFGFGIGFYVLLRVPLLGVLIYGVAEASTAYLITKISDPPPPPSESQGFAQSQTEWRNKQKFLSLSLGNLDALHDKPPPYAEVDPHPSTRRGSSGDAAAGHGRSETPLAGIRTVCKVDFDRPASEQPYLHNRWHPDIPFASTIKDGETVKIECLDWTGGQIKNDDSADDVKNVDLTQVHYLSGPFEIEGAAPGDLLLVEIMDVQPFQDRPWGFTGIFDRRNGGGFLDEIYPSAAKAIWDFEGIYCTSRHIPHVKFAGLIHPGILGCAPSAEVLERWNTREAALIAANRLDREVALPPQPLSVHAGSADRNLREKVGREGARTIPGRPEHGVNHPPQGSKVYLPVHVPGAKFSVGDLHFSQGDGEISFCGAIEMAGVITINFSLIKNGVNNLGLKSPIYIPGPVEPQFGPGRYIYFEGFSVDESGRQHYMDVTVAYRQTTLRCIEYLRRFGYSDYQIYLLLSCAPVQGHVAGIVDIPNACTTLGLPMDIFDFDISPTATVCRMDMGQCAFETGRSEGVVVRRGGGGGGSHIWGGN</sequence>
<name>A0AAN6P683_9PEZI</name>
<feature type="transmembrane region" description="Helical" evidence="2">
    <location>
        <begin position="57"/>
        <end position="90"/>
    </location>
</feature>
<dbReference type="Proteomes" id="UP001303115">
    <property type="component" value="Unassembled WGS sequence"/>
</dbReference>
<evidence type="ECO:0000313" key="4">
    <source>
        <dbReference type="Proteomes" id="UP001303115"/>
    </source>
</evidence>
<evidence type="ECO:0000313" key="3">
    <source>
        <dbReference type="EMBL" id="KAK4032380.1"/>
    </source>
</evidence>
<keyword evidence="2" id="KW-0472">Membrane</keyword>
<keyword evidence="2" id="KW-1133">Transmembrane helix</keyword>
<dbReference type="Pfam" id="PF03069">
    <property type="entry name" value="FmdA_AmdA"/>
    <property type="match status" value="1"/>
</dbReference>
<accession>A0AAN6P683</accession>
<reference evidence="4" key="1">
    <citation type="journal article" date="2023" name="Mol. Phylogenet. Evol.">
        <title>Genome-scale phylogeny and comparative genomics of the fungal order Sordariales.</title>
        <authorList>
            <person name="Hensen N."/>
            <person name="Bonometti L."/>
            <person name="Westerberg I."/>
            <person name="Brannstrom I.O."/>
            <person name="Guillou S."/>
            <person name="Cros-Aarteil S."/>
            <person name="Calhoun S."/>
            <person name="Haridas S."/>
            <person name="Kuo A."/>
            <person name="Mondo S."/>
            <person name="Pangilinan J."/>
            <person name="Riley R."/>
            <person name="LaButti K."/>
            <person name="Andreopoulos B."/>
            <person name="Lipzen A."/>
            <person name="Chen C."/>
            <person name="Yan M."/>
            <person name="Daum C."/>
            <person name="Ng V."/>
            <person name="Clum A."/>
            <person name="Steindorff A."/>
            <person name="Ohm R.A."/>
            <person name="Martin F."/>
            <person name="Silar P."/>
            <person name="Natvig D.O."/>
            <person name="Lalanne C."/>
            <person name="Gautier V."/>
            <person name="Ament-Velasquez S.L."/>
            <person name="Kruys A."/>
            <person name="Hutchinson M.I."/>
            <person name="Powell A.J."/>
            <person name="Barry K."/>
            <person name="Miller A.N."/>
            <person name="Grigoriev I.V."/>
            <person name="Debuchy R."/>
            <person name="Gladieux P."/>
            <person name="Hiltunen Thoren M."/>
            <person name="Johannesson H."/>
        </authorList>
    </citation>
    <scope>NUCLEOTIDE SEQUENCE [LARGE SCALE GENOMIC DNA]</scope>
    <source>
        <strain evidence="4">CBS 284.82</strain>
    </source>
</reference>
<feature type="transmembrane region" description="Helical" evidence="2">
    <location>
        <begin position="288"/>
        <end position="313"/>
    </location>
</feature>
<keyword evidence="2" id="KW-0812">Transmembrane</keyword>
<dbReference type="GO" id="GO:0016811">
    <property type="term" value="F:hydrolase activity, acting on carbon-nitrogen (but not peptide) bonds, in linear amides"/>
    <property type="evidence" value="ECO:0007669"/>
    <property type="project" value="InterPro"/>
</dbReference>